<dbReference type="InterPro" id="IPR015854">
    <property type="entry name" value="ABC_transpr_LolD-like"/>
</dbReference>
<keyword evidence="5" id="KW-1185">Reference proteome</keyword>
<dbReference type="InterPro" id="IPR003439">
    <property type="entry name" value="ABC_transporter-like_ATP-bd"/>
</dbReference>
<dbReference type="GO" id="GO:0022857">
    <property type="term" value="F:transmembrane transporter activity"/>
    <property type="evidence" value="ECO:0007669"/>
    <property type="project" value="TreeGrafter"/>
</dbReference>
<protein>
    <submittedName>
        <fullName evidence="4">ATP-binding cassette domain-containing protein</fullName>
    </submittedName>
</protein>
<dbReference type="GO" id="GO:0016887">
    <property type="term" value="F:ATP hydrolysis activity"/>
    <property type="evidence" value="ECO:0007669"/>
    <property type="project" value="InterPro"/>
</dbReference>
<dbReference type="SUPFAM" id="SSF52540">
    <property type="entry name" value="P-loop containing nucleoside triphosphate hydrolases"/>
    <property type="match status" value="1"/>
</dbReference>
<proteinExistence type="predicted"/>
<dbReference type="Gene3D" id="3.40.50.300">
    <property type="entry name" value="P-loop containing nucleotide triphosphate hydrolases"/>
    <property type="match status" value="1"/>
</dbReference>
<evidence type="ECO:0000313" key="4">
    <source>
        <dbReference type="EMBL" id="TRD17748.1"/>
    </source>
</evidence>
<dbReference type="InterPro" id="IPR003593">
    <property type="entry name" value="AAA+_ATPase"/>
</dbReference>
<dbReference type="PANTHER" id="PTHR24220">
    <property type="entry name" value="IMPORT ATP-BINDING PROTEIN"/>
    <property type="match status" value="1"/>
</dbReference>
<keyword evidence="1" id="KW-0547">Nucleotide-binding</keyword>
<dbReference type="OrthoDB" id="9802264at2"/>
<feature type="domain" description="ABC transporter" evidence="3">
    <location>
        <begin position="14"/>
        <end position="272"/>
    </location>
</feature>
<dbReference type="SMART" id="SM00382">
    <property type="entry name" value="AAA"/>
    <property type="match status" value="1"/>
</dbReference>
<dbReference type="RefSeq" id="WP_142835219.1">
    <property type="nucleotide sequence ID" value="NZ_VFSV01000023.1"/>
</dbReference>
<dbReference type="InterPro" id="IPR027417">
    <property type="entry name" value="P-loop_NTPase"/>
</dbReference>
<dbReference type="PANTHER" id="PTHR24220:SF86">
    <property type="entry name" value="ABC TRANSPORTER ABCH.1"/>
    <property type="match status" value="1"/>
</dbReference>
<dbReference type="GO" id="GO:0005524">
    <property type="term" value="F:ATP binding"/>
    <property type="evidence" value="ECO:0007669"/>
    <property type="project" value="UniProtKB-KW"/>
</dbReference>
<comment type="caution">
    <text evidence="4">The sequence shown here is derived from an EMBL/GenBank/DDBJ whole genome shotgun (WGS) entry which is preliminary data.</text>
</comment>
<accession>A0A547PUE2</accession>
<evidence type="ECO:0000313" key="5">
    <source>
        <dbReference type="Proteomes" id="UP000318590"/>
    </source>
</evidence>
<name>A0A547PUE2_9RHOB</name>
<dbReference type="EMBL" id="VFSV01000023">
    <property type="protein sequence ID" value="TRD17748.1"/>
    <property type="molecule type" value="Genomic_DNA"/>
</dbReference>
<evidence type="ECO:0000256" key="2">
    <source>
        <dbReference type="ARBA" id="ARBA00022840"/>
    </source>
</evidence>
<dbReference type="Proteomes" id="UP000318590">
    <property type="component" value="Unassembled WGS sequence"/>
</dbReference>
<dbReference type="AlphaFoldDB" id="A0A547PUE2"/>
<sequence>MTLDLTGAAWGCRIKDLHICRRDDSGEISFELALPEPMVISAGPEATSMLPVMGRSGAGKSTLMNVLSTTAFPAPDAAQVEWRFPNGDSFHWSGNRRATIPLQYIRGRYFGYAFQQARLLRHLTVEENLILGRINNGDKPADARERVYNLMLPAFANDSATVDRVLSLYPAELSGGEGQRVALLKAIARDPYVMFADEPTGSLDRDTRREVMSLLREWVSERPDERLLIWVTHHDRDPADTGVLRRLWVADGTARFEETSDGETWYPREAMHA</sequence>
<dbReference type="GO" id="GO:0005886">
    <property type="term" value="C:plasma membrane"/>
    <property type="evidence" value="ECO:0007669"/>
    <property type="project" value="TreeGrafter"/>
</dbReference>
<dbReference type="Pfam" id="PF00005">
    <property type="entry name" value="ABC_tran"/>
    <property type="match status" value="1"/>
</dbReference>
<reference evidence="4 5" key="1">
    <citation type="submission" date="2019-06" db="EMBL/GenBank/DDBJ databases">
        <title>Paenimaribius caenipelagi gen. nov., sp. nov., isolated from a tidal flat.</title>
        <authorList>
            <person name="Yoon J.-H."/>
        </authorList>
    </citation>
    <scope>NUCLEOTIDE SEQUENCE [LARGE SCALE GENOMIC DNA]</scope>
    <source>
        <strain evidence="4 5">JBTF-M29</strain>
    </source>
</reference>
<gene>
    <name evidence="4" type="ORF">FEV53_12795</name>
</gene>
<evidence type="ECO:0000259" key="3">
    <source>
        <dbReference type="PROSITE" id="PS50893"/>
    </source>
</evidence>
<keyword evidence="2 4" id="KW-0067">ATP-binding</keyword>
<evidence type="ECO:0000256" key="1">
    <source>
        <dbReference type="ARBA" id="ARBA00022741"/>
    </source>
</evidence>
<organism evidence="4 5">
    <name type="scientific">Palleronia caenipelagi</name>
    <dbReference type="NCBI Taxonomy" id="2489174"/>
    <lineage>
        <taxon>Bacteria</taxon>
        <taxon>Pseudomonadati</taxon>
        <taxon>Pseudomonadota</taxon>
        <taxon>Alphaproteobacteria</taxon>
        <taxon>Rhodobacterales</taxon>
        <taxon>Roseobacteraceae</taxon>
        <taxon>Palleronia</taxon>
    </lineage>
</organism>
<dbReference type="PROSITE" id="PS50893">
    <property type="entry name" value="ABC_TRANSPORTER_2"/>
    <property type="match status" value="1"/>
</dbReference>